<proteinExistence type="predicted"/>
<dbReference type="AlphaFoldDB" id="A0A1Y1ZRJ1"/>
<organism evidence="6 7">
    <name type="scientific">Clohesyomyces aquaticus</name>
    <dbReference type="NCBI Taxonomy" id="1231657"/>
    <lineage>
        <taxon>Eukaryota</taxon>
        <taxon>Fungi</taxon>
        <taxon>Dikarya</taxon>
        <taxon>Ascomycota</taxon>
        <taxon>Pezizomycotina</taxon>
        <taxon>Dothideomycetes</taxon>
        <taxon>Pleosporomycetidae</taxon>
        <taxon>Pleosporales</taxon>
        <taxon>Lindgomycetaceae</taxon>
        <taxon>Clohesyomyces</taxon>
    </lineage>
</organism>
<evidence type="ECO:0000256" key="4">
    <source>
        <dbReference type="SAM" id="Coils"/>
    </source>
</evidence>
<evidence type="ECO:0000313" key="6">
    <source>
        <dbReference type="EMBL" id="ORY12856.1"/>
    </source>
</evidence>
<evidence type="ECO:0000259" key="5">
    <source>
        <dbReference type="Pfam" id="PF10451"/>
    </source>
</evidence>
<gene>
    <name evidence="6" type="ORF">BCR34DRAFT_481987</name>
</gene>
<dbReference type="GO" id="GO:0000781">
    <property type="term" value="C:chromosome, telomeric region"/>
    <property type="evidence" value="ECO:0007669"/>
    <property type="project" value="UniProtKB-SubCell"/>
</dbReference>
<dbReference type="SUPFAM" id="SSF50249">
    <property type="entry name" value="Nucleic acid-binding proteins"/>
    <property type="match status" value="1"/>
</dbReference>
<dbReference type="CDD" id="cd03524">
    <property type="entry name" value="RPA2_OBF_family"/>
    <property type="match status" value="1"/>
</dbReference>
<dbReference type="OrthoDB" id="77828at2759"/>
<accession>A0A1Y1ZRJ1</accession>
<evidence type="ECO:0000256" key="3">
    <source>
        <dbReference type="ARBA" id="ARBA00022895"/>
    </source>
</evidence>
<comment type="caution">
    <text evidence="6">The sequence shown here is derived from an EMBL/GenBank/DDBJ whole genome shotgun (WGS) entry which is preliminary data.</text>
</comment>
<reference evidence="6 7" key="1">
    <citation type="submission" date="2016-07" db="EMBL/GenBank/DDBJ databases">
        <title>Pervasive Adenine N6-methylation of Active Genes in Fungi.</title>
        <authorList>
            <consortium name="DOE Joint Genome Institute"/>
            <person name="Mondo S.J."/>
            <person name="Dannebaum R.O."/>
            <person name="Kuo R.C."/>
            <person name="Labutti K."/>
            <person name="Haridas S."/>
            <person name="Kuo A."/>
            <person name="Salamov A."/>
            <person name="Ahrendt S.R."/>
            <person name="Lipzen A."/>
            <person name="Sullivan W."/>
            <person name="Andreopoulos W.B."/>
            <person name="Clum A."/>
            <person name="Lindquist E."/>
            <person name="Daum C."/>
            <person name="Ramamoorthy G.K."/>
            <person name="Gryganskyi A."/>
            <person name="Culley D."/>
            <person name="Magnuson J.K."/>
            <person name="James T.Y."/>
            <person name="O'Malley M.A."/>
            <person name="Stajich J.E."/>
            <person name="Spatafora J.W."/>
            <person name="Visel A."/>
            <person name="Grigoriev I.V."/>
        </authorList>
    </citation>
    <scope>NUCLEOTIDE SEQUENCE [LARGE SCALE GENOMIC DNA]</scope>
    <source>
        <strain evidence="6 7">CBS 115471</strain>
    </source>
</reference>
<feature type="coiled-coil region" evidence="4">
    <location>
        <begin position="194"/>
        <end position="231"/>
    </location>
</feature>
<name>A0A1Y1ZRJ1_9PLEO</name>
<dbReference type="Proteomes" id="UP000193144">
    <property type="component" value="Unassembled WGS sequence"/>
</dbReference>
<dbReference type="EMBL" id="MCFA01000047">
    <property type="protein sequence ID" value="ORY12856.1"/>
    <property type="molecule type" value="Genomic_DNA"/>
</dbReference>
<sequence>MSTNQPASSCRIYPAYCFPASPTYNAWVKLAAADVQALRSEPEYRSQRIYFHLNHPIRYVNLVGVVVAIDDINLKYTVLTVDDGSGATIEVKIIRLSPNVYNAVESPSNTTVSNLNIIVRTGVFEVTINGHPVDIGSVIKAKCTISEFRGSKQLEVKRAWIVRTTNEEAQAWAQTAKFKREVLSKPWRLTSVEHRRIKKDMKREQRKNQEYQRLKLQQEAAKHEKKKAMQKYMAEREVRLEARRRKEEVMMNAGALI</sequence>
<keyword evidence="2" id="KW-0158">Chromosome</keyword>
<evidence type="ECO:0000256" key="2">
    <source>
        <dbReference type="ARBA" id="ARBA00022454"/>
    </source>
</evidence>
<comment type="subcellular location">
    <subcellularLocation>
        <location evidence="1">Chromosome</location>
        <location evidence="1">Telomere</location>
    </subcellularLocation>
</comment>
<evidence type="ECO:0000256" key="1">
    <source>
        <dbReference type="ARBA" id="ARBA00004574"/>
    </source>
</evidence>
<feature type="domain" description="CST complex subunit Stn1 N-terminal" evidence="5">
    <location>
        <begin position="47"/>
        <end position="247"/>
    </location>
</feature>
<keyword evidence="4" id="KW-0175">Coiled coil</keyword>
<dbReference type="InterPro" id="IPR012340">
    <property type="entry name" value="NA-bd_OB-fold"/>
</dbReference>
<dbReference type="Gene3D" id="2.40.50.140">
    <property type="entry name" value="Nucleic acid-binding proteins"/>
    <property type="match status" value="1"/>
</dbReference>
<keyword evidence="3" id="KW-0779">Telomere</keyword>
<dbReference type="InterPro" id="IPR018856">
    <property type="entry name" value="Stn1_N"/>
</dbReference>
<protein>
    <recommendedName>
        <fullName evidence="5">CST complex subunit Stn1 N-terminal domain-containing protein</fullName>
    </recommendedName>
</protein>
<evidence type="ECO:0000313" key="7">
    <source>
        <dbReference type="Proteomes" id="UP000193144"/>
    </source>
</evidence>
<keyword evidence="7" id="KW-1185">Reference proteome</keyword>
<dbReference type="Pfam" id="PF10451">
    <property type="entry name" value="Stn1"/>
    <property type="match status" value="1"/>
</dbReference>